<evidence type="ECO:0000313" key="2">
    <source>
        <dbReference type="EMBL" id="BDU51148.1"/>
    </source>
</evidence>
<evidence type="ECO:0008006" key="4">
    <source>
        <dbReference type="Google" id="ProtNLM"/>
    </source>
</evidence>
<reference evidence="2 3" key="1">
    <citation type="submission" date="2022-11" db="EMBL/GenBank/DDBJ databases">
        <title>Haliovirga abyssi gen. nov., sp. nov., a mesophilic fermentative bacterium isolated from the Iheya North hydrothermal field and the proposal of Haliovirgaceae fam. nov.</title>
        <authorList>
            <person name="Miyazaki U."/>
            <person name="Tame A."/>
            <person name="Miyazaki J."/>
            <person name="Takai K."/>
            <person name="Sawayama S."/>
            <person name="Kitajima M."/>
            <person name="Okamoto A."/>
            <person name="Nakagawa S."/>
        </authorList>
    </citation>
    <scope>NUCLEOTIDE SEQUENCE [LARGE SCALE GENOMIC DNA]</scope>
    <source>
        <strain evidence="2 3">IC12</strain>
    </source>
</reference>
<sequence>MSGNNLKSIIMNIYKTKDIVKLNKVLDKVYNNKKIQNEIIEILHNNEKLSYFFLENSLKIDSFLERIKSSFKNTDWYKNITLFLKHPDKNVRIAFLKKLSSVKTLIFIEFYMEILKDREWEVRKTVAQNISIYNDENSLKLLVTLLDDSDRRVVKEVIFLLAKKGDVVLQYLDKHMQLPMPRMKLNILELLEKLRSFEVLKYLVILSGDDSEEVKLKAQQGIMAFMEKISIEDSNEDESKILILLKKELGKTDIKNAVYIIKILLKFKEAGSKIIREDLENRWMVKNDYFNLIKDIKIPEKIYLIIEMLESKKLEVKSNGLKLLSYYQVKSEVEEEVLRLIGEYVIKNIQYLSEEEKRSLSDFLRKNKLLEKIIKKIKSENSYERKVAVEIIGIIGDESIYKIIIGLLKDTDSEIRESVIKILGEEKNEKYLEDFKEMLSDPKDSVQLCAIEAIAKINTVSAKKIILESMDHPNKRVMEKASKIIAHESLKKYIDNFLILDEDTKKKVVKMFGKVEEETEDILSNEIQSIDPEARKRVIEILRYMPNKNKFKKILEKALVDPDKTIRASVVNIIVNISDIDLLKGLLKLLNDPDKRVRANTIEVFGNLNKKAGAKLLVPFLNDKDNRIRANAIMALYRLGKKEVIDEIDKMASMPNKLMKVSAVFVIGELGLTEKQYLLNALMKDKDDLIRKNVLKASYKIKYKNGVIFYLTDKNSEIQTLAREYYEKGL</sequence>
<dbReference type="Pfam" id="PF13646">
    <property type="entry name" value="HEAT_2"/>
    <property type="match status" value="3"/>
</dbReference>
<accession>A0AAU9DRE8</accession>
<dbReference type="AlphaFoldDB" id="A0AAU9DRE8"/>
<evidence type="ECO:0000313" key="3">
    <source>
        <dbReference type="Proteomes" id="UP001321582"/>
    </source>
</evidence>
<proteinExistence type="predicted"/>
<dbReference type="Proteomes" id="UP001321582">
    <property type="component" value="Chromosome"/>
</dbReference>
<evidence type="ECO:0000256" key="1">
    <source>
        <dbReference type="ARBA" id="ARBA00045876"/>
    </source>
</evidence>
<comment type="function">
    <text evidence="1">Catalyzes the hydroxylation of the N(6)-(4-aminobutyl)-L-lysine intermediate produced by deoxyhypusine synthase/DHPS on a critical lysine of the eukaryotic translation initiation factor 5A/eIF-5A. This is the second step of the post-translational modification of that lysine into an unusual amino acid residue named hypusine. Hypusination is unique to mature eIF-5A factor and is essential for its function.</text>
</comment>
<dbReference type="InterPro" id="IPR016024">
    <property type="entry name" value="ARM-type_fold"/>
</dbReference>
<keyword evidence="3" id="KW-1185">Reference proteome</keyword>
<dbReference type="EMBL" id="AP027059">
    <property type="protein sequence ID" value="BDU51148.1"/>
    <property type="molecule type" value="Genomic_DNA"/>
</dbReference>
<dbReference type="InterPro" id="IPR011989">
    <property type="entry name" value="ARM-like"/>
</dbReference>
<protein>
    <recommendedName>
        <fullName evidence="4">HEAT repeat domain-containing protein</fullName>
    </recommendedName>
</protein>
<dbReference type="SMART" id="SM00567">
    <property type="entry name" value="EZ_HEAT"/>
    <property type="match status" value="5"/>
</dbReference>
<dbReference type="PANTHER" id="PTHR12697:SF5">
    <property type="entry name" value="DEOXYHYPUSINE HYDROXYLASE"/>
    <property type="match status" value="1"/>
</dbReference>
<name>A0AAU9DRE8_9FUSO</name>
<dbReference type="GO" id="GO:0016491">
    <property type="term" value="F:oxidoreductase activity"/>
    <property type="evidence" value="ECO:0007669"/>
    <property type="project" value="TreeGrafter"/>
</dbReference>
<dbReference type="RefSeq" id="WP_307903989.1">
    <property type="nucleotide sequence ID" value="NZ_AP027059.1"/>
</dbReference>
<dbReference type="InterPro" id="IPR004155">
    <property type="entry name" value="PBS_lyase_HEAT"/>
</dbReference>
<dbReference type="PANTHER" id="PTHR12697">
    <property type="entry name" value="PBS LYASE HEAT-LIKE PROTEIN"/>
    <property type="match status" value="1"/>
</dbReference>
<dbReference type="InterPro" id="IPR021133">
    <property type="entry name" value="HEAT_type_2"/>
</dbReference>
<dbReference type="KEGG" id="haby:HLVA_17170"/>
<dbReference type="Gene3D" id="1.25.10.10">
    <property type="entry name" value="Leucine-rich Repeat Variant"/>
    <property type="match status" value="3"/>
</dbReference>
<organism evidence="2 3">
    <name type="scientific">Haliovirga abyssi</name>
    <dbReference type="NCBI Taxonomy" id="2996794"/>
    <lineage>
        <taxon>Bacteria</taxon>
        <taxon>Fusobacteriati</taxon>
        <taxon>Fusobacteriota</taxon>
        <taxon>Fusobacteriia</taxon>
        <taxon>Fusobacteriales</taxon>
        <taxon>Haliovirgaceae</taxon>
        <taxon>Haliovirga</taxon>
    </lineage>
</organism>
<gene>
    <name evidence="2" type="ORF">HLVA_17170</name>
</gene>
<dbReference type="PROSITE" id="PS50077">
    <property type="entry name" value="HEAT_REPEAT"/>
    <property type="match status" value="1"/>
</dbReference>
<dbReference type="SUPFAM" id="SSF48371">
    <property type="entry name" value="ARM repeat"/>
    <property type="match status" value="2"/>
</dbReference>